<gene>
    <name evidence="5 6" type="primary">LOC104587900</name>
</gene>
<sequence length="1090" mass="120167">MINNKAVLTYKRKRTSSKPGLSGGIQYSSQHEESSKKCLAANEKGDAGLCIKSSDNGGKLLHCDICLQPYNLQCNESPTEYIAHQQWLCSACAKQENSGKSQQQSGTKMERKDIEGSETRSIDLCSHKGLSMRKSIEDEHRNETGGAFQNVASSERISNYIQICSCSNMCSESTHKSPQTEASSNTLVVDIDTEININSVCLDSEGEKNASCGSPSSSVLKRVDSESTDFLSKDKSNLLCTNTHLKRKYSAPLITFSRRAKRKRHVNNTEAPNQSTIEEKRFLENDWCNSRSDVSSSHEGTSQKCSSVDQQNALIVLGEGPDVSHSVVKRKDKLNNNKEIGSGELTSGGCFQDETKIVKHMERKQCEHGYISENRLSTVEYLQGLSSTMNLSSFQAVGTETSSKATDIKVKDQRQSDLPKIGAIRQKTQVLNGVGVEETVKPVGLLGDKDSLGHLHPSIALPEPSCCEPTTGASSETSFELSKNSNNATSLHKKFNHRGKGLGSLEPIAMTVKERLSSNQTCTSRDEDDNYKDYRTTPAVLPISIYSQDLCLKRISEDIVNDMAPLACVTPEPIASMNFKGRVLPIRSRNDDNLSKPILTKPFFCPPHFLGLSLQTEPATAASTSEDHSTISSFPSFEIKQKGSVQDLMPQTGSDQLRHKLMLDSVLTRSRTFKGSQSSSENLKGYTIAWSEEELDYLWIGVRRHGRSNWEAMLRDPRLHFSTWRVARDLSARWDEEQSKLLNGTLIQPQRLISQGSPVSGSGLWTKKTAVASHYGNYYTESQRLARSDALMDETQLSLGDVYVQKDRNIPKKYTFNLPIPNLMPQTVAVNDNPDNVSCVTSNGIRNPASQKIGTKQHQKHTRCQGNQSHSGSKHARYVEGFPILQQKPLDRAAGHGLQNGELFNQGEGRGTSSHSSSPDDGSSCFPSNSNLPHWLKEVVSVPLRPMESSVPPDILSMKQSLSLLYNGQKQVVLPFSSPDALSIQQKNPQGLMMSRINKSGSLRASELLPHTANSNFSLMGPRLNHHSGTSSNSLMPEFENQNIKIGLADPNPTYLHPVTTKQDGLIVIDSDASSEETISDDQNGTLYSR</sequence>
<dbReference type="OMA" id="PATDICY"/>
<dbReference type="InterPro" id="IPR011011">
    <property type="entry name" value="Znf_FYVE_PHD"/>
</dbReference>
<feature type="region of interest" description="Disordered" evidence="3">
    <location>
        <begin position="845"/>
        <end position="873"/>
    </location>
</feature>
<feature type="compositionally biased region" description="Polar residues" evidence="3">
    <location>
        <begin position="845"/>
        <end position="854"/>
    </location>
</feature>
<protein>
    <submittedName>
        <fullName evidence="5 6">Protein CHROMATIN REMODELING 4-like</fullName>
    </submittedName>
</protein>
<dbReference type="GO" id="GO:0042393">
    <property type="term" value="F:histone binding"/>
    <property type="evidence" value="ECO:0000318"/>
    <property type="project" value="GO_Central"/>
</dbReference>
<dbReference type="GO" id="GO:0016887">
    <property type="term" value="F:ATP hydrolysis activity"/>
    <property type="evidence" value="ECO:0000318"/>
    <property type="project" value="GO_Central"/>
</dbReference>
<dbReference type="InterPro" id="IPR013083">
    <property type="entry name" value="Znf_RING/FYVE/PHD"/>
</dbReference>
<dbReference type="RefSeq" id="XP_010243974.1">
    <property type="nucleotide sequence ID" value="XM_010245672.2"/>
</dbReference>
<proteinExistence type="predicted"/>
<dbReference type="RefSeq" id="XP_010243973.1">
    <property type="nucleotide sequence ID" value="XM_010245671.2"/>
</dbReference>
<dbReference type="Gene3D" id="1.10.10.60">
    <property type="entry name" value="Homeodomain-like"/>
    <property type="match status" value="1"/>
</dbReference>
<feature type="region of interest" description="Disordered" evidence="3">
    <location>
        <begin position="895"/>
        <end position="929"/>
    </location>
</feature>
<dbReference type="GO" id="GO:0003677">
    <property type="term" value="F:DNA binding"/>
    <property type="evidence" value="ECO:0000318"/>
    <property type="project" value="GO_Central"/>
</dbReference>
<reference evidence="5 6" key="1">
    <citation type="submission" date="2025-04" db="UniProtKB">
        <authorList>
            <consortium name="RefSeq"/>
        </authorList>
    </citation>
    <scope>IDENTIFICATION</scope>
</reference>
<dbReference type="SUPFAM" id="SSF46689">
    <property type="entry name" value="Homeodomain-like"/>
    <property type="match status" value="1"/>
</dbReference>
<dbReference type="GO" id="GO:0000785">
    <property type="term" value="C:chromatin"/>
    <property type="evidence" value="ECO:0000318"/>
    <property type="project" value="GO_Central"/>
</dbReference>
<dbReference type="GO" id="GO:0008270">
    <property type="term" value="F:zinc ion binding"/>
    <property type="evidence" value="ECO:0007669"/>
    <property type="project" value="UniProtKB-KW"/>
</dbReference>
<feature type="region of interest" description="Disordered" evidence="3">
    <location>
        <begin position="100"/>
        <end position="119"/>
    </location>
</feature>
<keyword evidence="1" id="KW-0863">Zinc-finger</keyword>
<evidence type="ECO:0000313" key="4">
    <source>
        <dbReference type="Proteomes" id="UP000189703"/>
    </source>
</evidence>
<evidence type="ECO:0000313" key="5">
    <source>
        <dbReference type="RefSeq" id="XP_010243973.1"/>
    </source>
</evidence>
<dbReference type="GO" id="GO:0034728">
    <property type="term" value="P:nucleosome organization"/>
    <property type="evidence" value="ECO:0000318"/>
    <property type="project" value="GO_Central"/>
</dbReference>
<dbReference type="eggNOG" id="KOG0383">
    <property type="taxonomic scope" value="Eukaryota"/>
</dbReference>
<dbReference type="SUPFAM" id="SSF57903">
    <property type="entry name" value="FYVE/PHD zinc finger"/>
    <property type="match status" value="1"/>
</dbReference>
<evidence type="ECO:0000256" key="2">
    <source>
        <dbReference type="ARBA" id="ARBA00022833"/>
    </source>
</evidence>
<feature type="compositionally biased region" description="Polar residues" evidence="3">
    <location>
        <begin position="471"/>
        <end position="485"/>
    </location>
</feature>
<dbReference type="AlphaFoldDB" id="A0A1U7Z8J8"/>
<evidence type="ECO:0000313" key="6">
    <source>
        <dbReference type="RefSeq" id="XP_010243974.1"/>
    </source>
</evidence>
<dbReference type="GeneID" id="104587900"/>
<organism evidence="4 5">
    <name type="scientific">Nelumbo nucifera</name>
    <name type="common">Sacred lotus</name>
    <dbReference type="NCBI Taxonomy" id="4432"/>
    <lineage>
        <taxon>Eukaryota</taxon>
        <taxon>Viridiplantae</taxon>
        <taxon>Streptophyta</taxon>
        <taxon>Embryophyta</taxon>
        <taxon>Tracheophyta</taxon>
        <taxon>Spermatophyta</taxon>
        <taxon>Magnoliopsida</taxon>
        <taxon>Proteales</taxon>
        <taxon>Nelumbonaceae</taxon>
        <taxon>Nelumbo</taxon>
    </lineage>
</organism>
<dbReference type="Gene3D" id="3.30.40.10">
    <property type="entry name" value="Zinc/RING finger domain, C3HC4 (zinc finger)"/>
    <property type="match status" value="1"/>
</dbReference>
<dbReference type="GO" id="GO:0003682">
    <property type="term" value="F:chromatin binding"/>
    <property type="evidence" value="ECO:0000318"/>
    <property type="project" value="GO_Central"/>
</dbReference>
<dbReference type="GO" id="GO:0005634">
    <property type="term" value="C:nucleus"/>
    <property type="evidence" value="ECO:0000318"/>
    <property type="project" value="GO_Central"/>
</dbReference>
<evidence type="ECO:0000256" key="3">
    <source>
        <dbReference type="SAM" id="MobiDB-lite"/>
    </source>
</evidence>
<dbReference type="InterPro" id="IPR009057">
    <property type="entry name" value="Homeodomain-like_sf"/>
</dbReference>
<dbReference type="CDD" id="cd11660">
    <property type="entry name" value="SANT_TRF"/>
    <property type="match status" value="1"/>
</dbReference>
<keyword evidence="2" id="KW-0862">Zinc</keyword>
<feature type="compositionally biased region" description="Low complexity" evidence="3">
    <location>
        <begin position="913"/>
        <end position="928"/>
    </location>
</feature>
<feature type="region of interest" description="Disordered" evidence="3">
    <location>
        <begin position="466"/>
        <end position="485"/>
    </location>
</feature>
<accession>A0A1U7Z8J8</accession>
<dbReference type="GO" id="GO:0140658">
    <property type="term" value="F:ATP-dependent chromatin remodeler activity"/>
    <property type="evidence" value="ECO:0000318"/>
    <property type="project" value="GO_Central"/>
</dbReference>
<dbReference type="STRING" id="4432.A0A1U7Z8J8"/>
<dbReference type="Proteomes" id="UP000189703">
    <property type="component" value="Unplaced"/>
</dbReference>
<dbReference type="KEGG" id="nnu:104587900"/>
<feature type="compositionally biased region" description="Basic and acidic residues" evidence="3">
    <location>
        <begin position="108"/>
        <end position="119"/>
    </location>
</feature>
<evidence type="ECO:0000256" key="1">
    <source>
        <dbReference type="ARBA" id="ARBA00022771"/>
    </source>
</evidence>
<name>A0A1U7Z8J8_NELNU</name>
<keyword evidence="1" id="KW-0479">Metal-binding</keyword>
<dbReference type="OrthoDB" id="608866at2759"/>
<keyword evidence="4" id="KW-1185">Reference proteome</keyword>